<dbReference type="Pfam" id="PF06013">
    <property type="entry name" value="WXG100"/>
    <property type="match status" value="1"/>
</dbReference>
<dbReference type="SUPFAM" id="SSF140453">
    <property type="entry name" value="EsxAB dimer-like"/>
    <property type="match status" value="1"/>
</dbReference>
<name>Q5Z2L3_NOCFA</name>
<evidence type="ECO:0000313" key="1">
    <source>
        <dbReference type="EMBL" id="BAD55328.1"/>
    </source>
</evidence>
<dbReference type="InterPro" id="IPR010310">
    <property type="entry name" value="T7SS_ESAT-6-like"/>
</dbReference>
<proteinExistence type="predicted"/>
<dbReference type="KEGG" id="nfa:NFA_4855"/>
<dbReference type="Gene3D" id="1.10.287.1060">
    <property type="entry name" value="ESAT-6-like"/>
    <property type="match status" value="1"/>
</dbReference>
<dbReference type="STRING" id="247156.NFA_4855"/>
<keyword evidence="2" id="KW-1185">Reference proteome</keyword>
<gene>
    <name evidence="1" type="ordered locus">NFA_4855</name>
</gene>
<evidence type="ECO:0008006" key="3">
    <source>
        <dbReference type="Google" id="ProtNLM"/>
    </source>
</evidence>
<evidence type="ECO:0000313" key="2">
    <source>
        <dbReference type="Proteomes" id="UP000006820"/>
    </source>
</evidence>
<protein>
    <recommendedName>
        <fullName evidence="3">WXG100 family type VII secretion target</fullName>
    </recommendedName>
</protein>
<sequence>MAGYIGECLDEVDAKVATLSGTGWEGVAAQAYVDAHVQWLAGARAFAEGVRDMSDAARVAHARYTRAVETNHKMFNGG</sequence>
<dbReference type="Proteomes" id="UP000006820">
    <property type="component" value="Chromosome"/>
</dbReference>
<dbReference type="HOGENOM" id="CLU_151185_4_0_11"/>
<dbReference type="AlphaFoldDB" id="Q5Z2L3"/>
<dbReference type="EMBL" id="AP006618">
    <property type="protein sequence ID" value="BAD55328.1"/>
    <property type="molecule type" value="Genomic_DNA"/>
</dbReference>
<dbReference type="eggNOG" id="COG4842">
    <property type="taxonomic scope" value="Bacteria"/>
</dbReference>
<accession>Q5Z2L3</accession>
<organism evidence="1 2">
    <name type="scientific">Nocardia farcinica (strain IFM 10152)</name>
    <dbReference type="NCBI Taxonomy" id="247156"/>
    <lineage>
        <taxon>Bacteria</taxon>
        <taxon>Bacillati</taxon>
        <taxon>Actinomycetota</taxon>
        <taxon>Actinomycetes</taxon>
        <taxon>Mycobacteriales</taxon>
        <taxon>Nocardiaceae</taxon>
        <taxon>Nocardia</taxon>
    </lineage>
</organism>
<dbReference type="InterPro" id="IPR036689">
    <property type="entry name" value="ESAT-6-like_sf"/>
</dbReference>
<reference evidence="1 2" key="1">
    <citation type="journal article" date="2004" name="Proc. Natl. Acad. Sci. U.S.A.">
        <title>The complete genomic sequence of Nocardia farcinica IFM 10152.</title>
        <authorList>
            <person name="Ishikawa J."/>
            <person name="Yamashita A."/>
            <person name="Mikami Y."/>
            <person name="Hoshino Y."/>
            <person name="Kurita H."/>
            <person name="Hotta K."/>
            <person name="Shiba T."/>
            <person name="Hattori M."/>
        </authorList>
    </citation>
    <scope>NUCLEOTIDE SEQUENCE [LARGE SCALE GENOMIC DNA]</scope>
    <source>
        <strain evidence="1 2">IFM 10152</strain>
    </source>
</reference>